<dbReference type="Gene3D" id="2.130.10.10">
    <property type="entry name" value="YVTN repeat-like/Quinoprotein amine dehydrogenase"/>
    <property type="match status" value="2"/>
</dbReference>
<proteinExistence type="predicted"/>
<dbReference type="InterPro" id="IPR015943">
    <property type="entry name" value="WD40/YVTN_repeat-like_dom_sf"/>
</dbReference>
<protein>
    <submittedName>
        <fullName evidence="3">Uncharacterized protein</fullName>
    </submittedName>
</protein>
<reference evidence="3 4" key="1">
    <citation type="submission" date="2018-11" db="EMBL/GenBank/DDBJ databases">
        <authorList>
            <consortium name="Pathogen Informatics"/>
        </authorList>
    </citation>
    <scope>NUCLEOTIDE SEQUENCE [LARGE SCALE GENOMIC DNA]</scope>
    <source>
        <strain evidence="3 4">Zambia</strain>
    </source>
</reference>
<gene>
    <name evidence="3" type="ORF">SMRZ_LOCUS15159</name>
</gene>
<dbReference type="PROSITE" id="PS50294">
    <property type="entry name" value="WD_REPEATS_REGION"/>
    <property type="match status" value="1"/>
</dbReference>
<dbReference type="GO" id="GO:1990234">
    <property type="term" value="C:transferase complex"/>
    <property type="evidence" value="ECO:0007669"/>
    <property type="project" value="UniProtKB-ARBA"/>
</dbReference>
<accession>A0A183MGI4</accession>
<organism evidence="3 4">
    <name type="scientific">Schistosoma margrebowiei</name>
    <dbReference type="NCBI Taxonomy" id="48269"/>
    <lineage>
        <taxon>Eukaryota</taxon>
        <taxon>Metazoa</taxon>
        <taxon>Spiralia</taxon>
        <taxon>Lophotrochozoa</taxon>
        <taxon>Platyhelminthes</taxon>
        <taxon>Trematoda</taxon>
        <taxon>Digenea</taxon>
        <taxon>Strigeidida</taxon>
        <taxon>Schistosomatoidea</taxon>
        <taxon>Schistosomatidae</taxon>
        <taxon>Schistosoma</taxon>
    </lineage>
</organism>
<dbReference type="SUPFAM" id="SSF50978">
    <property type="entry name" value="WD40 repeat-like"/>
    <property type="match status" value="1"/>
</dbReference>
<keyword evidence="4" id="KW-1185">Reference proteome</keyword>
<dbReference type="STRING" id="48269.A0A183MGI4"/>
<dbReference type="EMBL" id="UZAI01016885">
    <property type="protein sequence ID" value="VDP17611.1"/>
    <property type="molecule type" value="Genomic_DNA"/>
</dbReference>
<dbReference type="InterPro" id="IPR001680">
    <property type="entry name" value="WD40_rpt"/>
</dbReference>
<dbReference type="PROSITE" id="PS50082">
    <property type="entry name" value="WD_REPEATS_2"/>
    <property type="match status" value="2"/>
</dbReference>
<keyword evidence="1" id="KW-0853">WD repeat</keyword>
<dbReference type="SMART" id="SM00320">
    <property type="entry name" value="WD40"/>
    <property type="match status" value="5"/>
</dbReference>
<dbReference type="AlphaFoldDB" id="A0A183MGI4"/>
<dbReference type="PANTHER" id="PTHR22847:SF637">
    <property type="entry name" value="WD REPEAT DOMAIN 5B"/>
    <property type="match status" value="1"/>
</dbReference>
<evidence type="ECO:0000313" key="4">
    <source>
        <dbReference type="Proteomes" id="UP000277204"/>
    </source>
</evidence>
<dbReference type="Proteomes" id="UP000277204">
    <property type="component" value="Unassembled WGS sequence"/>
</dbReference>
<evidence type="ECO:0000256" key="1">
    <source>
        <dbReference type="ARBA" id="ARBA00022574"/>
    </source>
</evidence>
<dbReference type="Pfam" id="PF00400">
    <property type="entry name" value="WD40"/>
    <property type="match status" value="4"/>
</dbReference>
<keyword evidence="2" id="KW-0677">Repeat</keyword>
<name>A0A183MGI4_9TREM</name>
<sequence>MIHESIDKKLSEWLQEKLRTQAVQTKEIEKLKASLPKTLLLPNKNNIYSAKRSMTPYTYPQSKLPIGIKSRQNTVAMINCQNSTAYNTKELVLNKVEKFAIISLQNLFLEIAFSSYTWMVIFNNSDSNNNNIQQRYTWALKKIVISHPYKKILLASYIFHKWNRSKRAKNFLRMIYIDELDFVVAACEDGVVYVLGYDLQATKKFLTDALCNNGNESRSNFKTTSEMKLQSNVTKDFREIILNSPKLLKVFNKLRGTDQEVENTDANNCTSECLSPEMNMQSNPLITMAEDKQTLESVSRHLFGMKCRYVMVEHKDSVTCLLYINYKMHPIHQWILLTSGWDRCICIWNLKSGKLIDKFIETQCLDRNPSQKASKGAILDMAYNSELDIFAYACSDCLIYVRKFSLNGNEMHLQTKLSGHNGPVNCIVFNPSNVENGNHGEWITGSDDCTIRIWKTVNEGEICRLTLNANGPITCLRLDFKRNILLAGVDKEIKIYDLLTGHVYRNYKGHLDIIRSIIILPEEDEYVSASADGQIRMWSAWKGNRNQPTIVSTDQESALAAAQLAAVKLSLNPAASLGAAARAFSKAGRFRCIVECLMRHQRVE</sequence>
<evidence type="ECO:0000256" key="2">
    <source>
        <dbReference type="ARBA" id="ARBA00022737"/>
    </source>
</evidence>
<dbReference type="InterPro" id="IPR036322">
    <property type="entry name" value="WD40_repeat_dom_sf"/>
</dbReference>
<dbReference type="PANTHER" id="PTHR22847">
    <property type="entry name" value="WD40 REPEAT PROTEIN"/>
    <property type="match status" value="1"/>
</dbReference>
<evidence type="ECO:0000313" key="3">
    <source>
        <dbReference type="EMBL" id="VDP17611.1"/>
    </source>
</evidence>